<proteinExistence type="inferred from homology"/>
<comment type="pathway">
    <text evidence="10 11">Cell wall biogenesis; peptidoglycan biosynthesis.</text>
</comment>
<sequence length="468" mass="52331">MNKLTIDDLLKAVDYQSYSLVEGLGQEIESVEFDSRKIIAKSLFVPLVGGSRDGHEYVQMAIENGANVCFWSNSEETAPKGRIHVIYVKDTLKAMQELASYYRQLVDPIVIAITGSNGKTTSKDMTAMSLTSKYQVYRTQGNYNNEIGMPYTILQMPSSTQVLVLEMGMNHFGEIHRLSCIAQIDVAIITLIGESHIEYLGSRQGIAQAKMEILDGLKEGGIFLYPQNEPLIANLLEKQTRKLKSYTFGMDSQADFYAFDIEEDYDRTYFKTNIDGNVLCTIPVMGSYNVTNALIALAVSKLLDVPTEQAIFQLSQFKLTANRLQWLKGKTGAKILNDAYNASPTSMRAVLASLSNINREESGRKIVVLGDILELGDKSRDYHRQLATGLDPESIDKVYLFGHEMAALYEVLTSKFDEENIYYEANSHQKLITALEQEVRPNDIVLLKSSFSVDLLQVVTALTGIETH</sequence>
<keyword evidence="4 10" id="KW-0547">Nucleotide-binding</keyword>
<dbReference type="GO" id="GO:0005524">
    <property type="term" value="F:ATP binding"/>
    <property type="evidence" value="ECO:0007669"/>
    <property type="project" value="UniProtKB-UniRule"/>
</dbReference>
<feature type="domain" description="Mur ligase N-terminal catalytic" evidence="12">
    <location>
        <begin position="27"/>
        <end position="102"/>
    </location>
</feature>
<dbReference type="InterPro" id="IPR035911">
    <property type="entry name" value="MurE/MurF_N"/>
</dbReference>
<comment type="similarity">
    <text evidence="10">Belongs to the MurCDEF family. MurF subfamily.</text>
</comment>
<name>A0AAJ1V3T5_9LACT</name>
<organism evidence="15 16">
    <name type="scientific">Facklamia hominis</name>
    <dbReference type="NCBI Taxonomy" id="178214"/>
    <lineage>
        <taxon>Bacteria</taxon>
        <taxon>Bacillati</taxon>
        <taxon>Bacillota</taxon>
        <taxon>Bacilli</taxon>
        <taxon>Lactobacillales</taxon>
        <taxon>Aerococcaceae</taxon>
        <taxon>Facklamia</taxon>
    </lineage>
</organism>
<dbReference type="PANTHER" id="PTHR43024">
    <property type="entry name" value="UDP-N-ACETYLMURAMOYL-TRIPEPTIDE--D-ALANYL-D-ALANINE LIGASE"/>
    <property type="match status" value="1"/>
</dbReference>
<evidence type="ECO:0000256" key="3">
    <source>
        <dbReference type="ARBA" id="ARBA00022618"/>
    </source>
</evidence>
<dbReference type="Pfam" id="PF08245">
    <property type="entry name" value="Mur_ligase_M"/>
    <property type="match status" value="1"/>
</dbReference>
<feature type="domain" description="Mur ligase central" evidence="14">
    <location>
        <begin position="113"/>
        <end position="299"/>
    </location>
</feature>
<dbReference type="AlphaFoldDB" id="A0AAJ1V3T5"/>
<evidence type="ECO:0000256" key="2">
    <source>
        <dbReference type="ARBA" id="ARBA00022598"/>
    </source>
</evidence>
<evidence type="ECO:0000256" key="6">
    <source>
        <dbReference type="ARBA" id="ARBA00022960"/>
    </source>
</evidence>
<evidence type="ECO:0000256" key="10">
    <source>
        <dbReference type="HAMAP-Rule" id="MF_02019"/>
    </source>
</evidence>
<dbReference type="InterPro" id="IPR051046">
    <property type="entry name" value="MurCDEF_CellWall_CoF430Synth"/>
</dbReference>
<comment type="subcellular location">
    <subcellularLocation>
        <location evidence="10 11">Cytoplasm</location>
    </subcellularLocation>
</comment>
<evidence type="ECO:0000256" key="9">
    <source>
        <dbReference type="ARBA" id="ARBA00023316"/>
    </source>
</evidence>
<evidence type="ECO:0000259" key="12">
    <source>
        <dbReference type="Pfam" id="PF01225"/>
    </source>
</evidence>
<evidence type="ECO:0000256" key="1">
    <source>
        <dbReference type="ARBA" id="ARBA00022490"/>
    </source>
</evidence>
<dbReference type="GO" id="GO:0047480">
    <property type="term" value="F:UDP-N-acetylmuramoyl-tripeptide-D-alanyl-D-alanine ligase activity"/>
    <property type="evidence" value="ECO:0007669"/>
    <property type="project" value="UniProtKB-UniRule"/>
</dbReference>
<evidence type="ECO:0000256" key="8">
    <source>
        <dbReference type="ARBA" id="ARBA00023306"/>
    </source>
</evidence>
<dbReference type="HAMAP" id="MF_02019">
    <property type="entry name" value="MurF"/>
    <property type="match status" value="1"/>
</dbReference>
<keyword evidence="6 10" id="KW-0133">Cell shape</keyword>
<keyword evidence="3 10" id="KW-0132">Cell division</keyword>
<dbReference type="NCBIfam" id="TIGR01143">
    <property type="entry name" value="murF"/>
    <property type="match status" value="1"/>
</dbReference>
<keyword evidence="5 10" id="KW-0067">ATP-binding</keyword>
<dbReference type="SUPFAM" id="SSF53244">
    <property type="entry name" value="MurD-like peptide ligases, peptide-binding domain"/>
    <property type="match status" value="1"/>
</dbReference>
<gene>
    <name evidence="10 15" type="primary">murF</name>
    <name evidence="15" type="ORF">QP433_06780</name>
</gene>
<comment type="function">
    <text evidence="10 11">Involved in cell wall formation. Catalyzes the final step in the synthesis of UDP-N-acetylmuramoyl-pentapeptide, the precursor of murein.</text>
</comment>
<dbReference type="GO" id="GO:0051301">
    <property type="term" value="P:cell division"/>
    <property type="evidence" value="ECO:0007669"/>
    <property type="project" value="UniProtKB-KW"/>
</dbReference>
<dbReference type="PANTHER" id="PTHR43024:SF1">
    <property type="entry name" value="UDP-N-ACETYLMURAMOYL-TRIPEPTIDE--D-ALANYL-D-ALANINE LIGASE"/>
    <property type="match status" value="1"/>
</dbReference>
<dbReference type="InterPro" id="IPR004101">
    <property type="entry name" value="Mur_ligase_C"/>
</dbReference>
<dbReference type="GO" id="GO:0009252">
    <property type="term" value="P:peptidoglycan biosynthetic process"/>
    <property type="evidence" value="ECO:0007669"/>
    <property type="project" value="UniProtKB-UniRule"/>
</dbReference>
<feature type="domain" description="Mur ligase C-terminal" evidence="13">
    <location>
        <begin position="322"/>
        <end position="451"/>
    </location>
</feature>
<evidence type="ECO:0000256" key="11">
    <source>
        <dbReference type="RuleBase" id="RU004136"/>
    </source>
</evidence>
<keyword evidence="2 10" id="KW-0436">Ligase</keyword>
<dbReference type="Pfam" id="PF02875">
    <property type="entry name" value="Mur_ligase_C"/>
    <property type="match status" value="1"/>
</dbReference>
<accession>A0AAJ1V3T5</accession>
<evidence type="ECO:0000259" key="13">
    <source>
        <dbReference type="Pfam" id="PF02875"/>
    </source>
</evidence>
<keyword evidence="7 10" id="KW-0573">Peptidoglycan synthesis</keyword>
<comment type="catalytic activity">
    <reaction evidence="11">
        <text>D-alanyl-D-alanine + UDP-N-acetyl-alpha-D-muramoyl-L-alanyl-gamma-D-glutamyl-meso-2,6-diaminopimelate + ATP = UDP-N-acetyl-alpha-D-muramoyl-L-alanyl-gamma-D-glutamyl-meso-2,6-diaminopimeloyl-D-alanyl-D-alanine + ADP + phosphate + H(+)</text>
        <dbReference type="Rhea" id="RHEA:28374"/>
        <dbReference type="ChEBI" id="CHEBI:15378"/>
        <dbReference type="ChEBI" id="CHEBI:30616"/>
        <dbReference type="ChEBI" id="CHEBI:43474"/>
        <dbReference type="ChEBI" id="CHEBI:57822"/>
        <dbReference type="ChEBI" id="CHEBI:61386"/>
        <dbReference type="ChEBI" id="CHEBI:83905"/>
        <dbReference type="ChEBI" id="CHEBI:456216"/>
        <dbReference type="EC" id="6.3.2.10"/>
    </reaction>
</comment>
<evidence type="ECO:0000256" key="5">
    <source>
        <dbReference type="ARBA" id="ARBA00022840"/>
    </source>
</evidence>
<evidence type="ECO:0000256" key="4">
    <source>
        <dbReference type="ARBA" id="ARBA00022741"/>
    </source>
</evidence>
<keyword evidence="1 10" id="KW-0963">Cytoplasm</keyword>
<keyword evidence="9 10" id="KW-0961">Cell wall biogenesis/degradation</keyword>
<dbReference type="InterPro" id="IPR036615">
    <property type="entry name" value="Mur_ligase_C_dom_sf"/>
</dbReference>
<keyword evidence="8 10" id="KW-0131">Cell cycle</keyword>
<reference evidence="15" key="1">
    <citation type="submission" date="2023-05" db="EMBL/GenBank/DDBJ databases">
        <title>Cataloging the Phylogenetic Diversity of Human Bladder Bacteria.</title>
        <authorList>
            <person name="Du J."/>
        </authorList>
    </citation>
    <scope>NUCLEOTIDE SEQUENCE</scope>
    <source>
        <strain evidence="15">UMB1231</strain>
    </source>
</reference>
<dbReference type="Gene3D" id="3.90.190.20">
    <property type="entry name" value="Mur ligase, C-terminal domain"/>
    <property type="match status" value="1"/>
</dbReference>
<evidence type="ECO:0000313" key="15">
    <source>
        <dbReference type="EMBL" id="MDK7187681.1"/>
    </source>
</evidence>
<dbReference type="GO" id="GO:0005737">
    <property type="term" value="C:cytoplasm"/>
    <property type="evidence" value="ECO:0007669"/>
    <property type="project" value="UniProtKB-SubCell"/>
</dbReference>
<dbReference type="InterPro" id="IPR013221">
    <property type="entry name" value="Mur_ligase_cen"/>
</dbReference>
<dbReference type="GO" id="GO:0071555">
    <property type="term" value="P:cell wall organization"/>
    <property type="evidence" value="ECO:0007669"/>
    <property type="project" value="UniProtKB-KW"/>
</dbReference>
<dbReference type="InterPro" id="IPR036565">
    <property type="entry name" value="Mur-like_cat_sf"/>
</dbReference>
<feature type="binding site" evidence="10">
    <location>
        <begin position="115"/>
        <end position="121"/>
    </location>
    <ligand>
        <name>ATP</name>
        <dbReference type="ChEBI" id="CHEBI:30616"/>
    </ligand>
</feature>
<dbReference type="Gene3D" id="3.40.1190.10">
    <property type="entry name" value="Mur-like, catalytic domain"/>
    <property type="match status" value="1"/>
</dbReference>
<dbReference type="Gene3D" id="3.40.1390.10">
    <property type="entry name" value="MurE/MurF, N-terminal domain"/>
    <property type="match status" value="1"/>
</dbReference>
<evidence type="ECO:0000256" key="7">
    <source>
        <dbReference type="ARBA" id="ARBA00022984"/>
    </source>
</evidence>
<dbReference type="SUPFAM" id="SSF53623">
    <property type="entry name" value="MurD-like peptide ligases, catalytic domain"/>
    <property type="match status" value="1"/>
</dbReference>
<dbReference type="EC" id="6.3.2.10" evidence="10 11"/>
<dbReference type="SUPFAM" id="SSF63418">
    <property type="entry name" value="MurE/MurF N-terminal domain"/>
    <property type="match status" value="1"/>
</dbReference>
<evidence type="ECO:0000259" key="14">
    <source>
        <dbReference type="Pfam" id="PF08245"/>
    </source>
</evidence>
<comment type="catalytic activity">
    <reaction evidence="10">
        <text>UDP-N-acetyl-alpha-D-muramoyl-L-alanyl-gamma-D-glutamyl-L-lysine + D-alanyl-D-alanine + ATP = UDP-N-acetyl-alpha-D-muramoyl-L-alanyl-gamma-D-glutamyl-L-lysyl-D-alanyl-D-alanine + ADP + phosphate + H(+)</text>
        <dbReference type="Rhea" id="RHEA:16085"/>
        <dbReference type="ChEBI" id="CHEBI:15378"/>
        <dbReference type="ChEBI" id="CHEBI:30616"/>
        <dbReference type="ChEBI" id="CHEBI:43474"/>
        <dbReference type="ChEBI" id="CHEBI:57822"/>
        <dbReference type="ChEBI" id="CHEBI:70758"/>
        <dbReference type="ChEBI" id="CHEBI:83903"/>
        <dbReference type="ChEBI" id="CHEBI:456216"/>
        <dbReference type="EC" id="6.3.2.10"/>
    </reaction>
</comment>
<dbReference type="RefSeq" id="WP_285066135.1">
    <property type="nucleotide sequence ID" value="NZ_JASOOE010000012.1"/>
</dbReference>
<dbReference type="InterPro" id="IPR005863">
    <property type="entry name" value="UDP-N-AcMur_synth"/>
</dbReference>
<protein>
    <recommendedName>
        <fullName evidence="10 11">UDP-N-acetylmuramoyl-tripeptide--D-alanyl-D-alanine ligase</fullName>
        <ecNumber evidence="10 11">6.3.2.10</ecNumber>
    </recommendedName>
    <alternativeName>
        <fullName evidence="10">D-alanyl-D-alanine-adding enzyme</fullName>
    </alternativeName>
</protein>
<dbReference type="InterPro" id="IPR000713">
    <property type="entry name" value="Mur_ligase_N"/>
</dbReference>
<evidence type="ECO:0000313" key="16">
    <source>
        <dbReference type="Proteomes" id="UP001229251"/>
    </source>
</evidence>
<dbReference type="EMBL" id="JASOOE010000012">
    <property type="protein sequence ID" value="MDK7187681.1"/>
    <property type="molecule type" value="Genomic_DNA"/>
</dbReference>
<dbReference type="Proteomes" id="UP001229251">
    <property type="component" value="Unassembled WGS sequence"/>
</dbReference>
<comment type="caution">
    <text evidence="15">The sequence shown here is derived from an EMBL/GenBank/DDBJ whole genome shotgun (WGS) entry which is preliminary data.</text>
</comment>
<dbReference type="GO" id="GO:0008360">
    <property type="term" value="P:regulation of cell shape"/>
    <property type="evidence" value="ECO:0007669"/>
    <property type="project" value="UniProtKB-KW"/>
</dbReference>
<dbReference type="Pfam" id="PF01225">
    <property type="entry name" value="Mur_ligase"/>
    <property type="match status" value="1"/>
</dbReference>